<keyword evidence="2" id="KW-1185">Reference proteome</keyword>
<organism evidence="1 2">
    <name type="scientific">Rhizobium aethiopicum</name>
    <dbReference type="NCBI Taxonomy" id="1138170"/>
    <lineage>
        <taxon>Bacteria</taxon>
        <taxon>Pseudomonadati</taxon>
        <taxon>Pseudomonadota</taxon>
        <taxon>Alphaproteobacteria</taxon>
        <taxon>Hyphomicrobiales</taxon>
        <taxon>Rhizobiaceae</taxon>
        <taxon>Rhizobium/Agrobacterium group</taxon>
        <taxon>Rhizobium</taxon>
    </lineage>
</organism>
<accession>A0A7W6MCK7</accession>
<dbReference type="EMBL" id="JACIFV010000001">
    <property type="protein sequence ID" value="MBB4190046.1"/>
    <property type="molecule type" value="Genomic_DNA"/>
</dbReference>
<proteinExistence type="predicted"/>
<gene>
    <name evidence="1" type="ORF">GGD53_000162</name>
</gene>
<comment type="caution">
    <text evidence="1">The sequence shown here is derived from an EMBL/GenBank/DDBJ whole genome shotgun (WGS) entry which is preliminary data.</text>
</comment>
<protein>
    <submittedName>
        <fullName evidence="1">Uncharacterized protein</fullName>
    </submittedName>
</protein>
<dbReference type="Proteomes" id="UP000524492">
    <property type="component" value="Unassembled WGS sequence"/>
</dbReference>
<name>A0A7W6MCK7_9HYPH</name>
<dbReference type="RefSeq" id="WP_184452764.1">
    <property type="nucleotide sequence ID" value="NZ_JACIFV010000001.1"/>
</dbReference>
<evidence type="ECO:0000313" key="2">
    <source>
        <dbReference type="Proteomes" id="UP000524492"/>
    </source>
</evidence>
<evidence type="ECO:0000313" key="1">
    <source>
        <dbReference type="EMBL" id="MBB4190046.1"/>
    </source>
</evidence>
<reference evidence="1 2" key="1">
    <citation type="submission" date="2020-08" db="EMBL/GenBank/DDBJ databases">
        <title>Genomic Encyclopedia of Type Strains, Phase IV (KMG-V): Genome sequencing to study the core and pangenomes of soil and plant-associated prokaryotes.</title>
        <authorList>
            <person name="Whitman W."/>
        </authorList>
    </citation>
    <scope>NUCLEOTIDE SEQUENCE [LARGE SCALE GENOMIC DNA]</scope>
    <source>
        <strain evidence="1 2">SEMIA 4074</strain>
    </source>
</reference>
<sequence length="154" mass="17964">MNVVITQQDYDAFEKSLFADVRVKARFDGATRPPNPEDTPTFMNKESNAMLQIDYVRVFEDRISPYPELVDWLKRQCSKAFSYEETVLQCVFAMEYERMGCWYRANARLVWRLLVAETCRFGSEGVVLRVPSYGTFLKRVRALRDTMQSASSLM</sequence>
<dbReference type="AlphaFoldDB" id="A0A7W6MCK7"/>